<name>A0ABQ5VJM2_9RHOB</name>
<keyword evidence="4" id="KW-1185">Reference proteome</keyword>
<accession>A0ABQ5VJM2</accession>
<dbReference type="EMBL" id="BSNL01000001">
    <property type="protein sequence ID" value="GLQ27269.1"/>
    <property type="molecule type" value="Genomic_DNA"/>
</dbReference>
<protein>
    <submittedName>
        <fullName evidence="3">Succinoglycan biosynthesis protein</fullName>
    </submittedName>
</protein>
<dbReference type="InterPro" id="IPR035437">
    <property type="entry name" value="SNase_OB-fold_sf"/>
</dbReference>
<dbReference type="RefSeq" id="WP_386258011.1">
    <property type="nucleotide sequence ID" value="NZ_JBHSWF010000001.1"/>
</dbReference>
<dbReference type="SUPFAM" id="SSF50199">
    <property type="entry name" value="Staphylococcal nuclease"/>
    <property type="match status" value="1"/>
</dbReference>
<evidence type="ECO:0000313" key="3">
    <source>
        <dbReference type="EMBL" id="GLQ27269.1"/>
    </source>
</evidence>
<dbReference type="Gene3D" id="2.40.50.90">
    <property type="match status" value="1"/>
</dbReference>
<dbReference type="InterPro" id="IPR016071">
    <property type="entry name" value="Staphylococal_nuclease_OB-fold"/>
</dbReference>
<dbReference type="Proteomes" id="UP001161388">
    <property type="component" value="Unassembled WGS sequence"/>
</dbReference>
<gene>
    <name evidence="3" type="primary">exoI</name>
    <name evidence="3" type="ORF">GCM10007927_20720</name>
</gene>
<feature type="chain" id="PRO_5045907085" evidence="1">
    <location>
        <begin position="28"/>
        <end position="227"/>
    </location>
</feature>
<dbReference type="Pfam" id="PF00565">
    <property type="entry name" value="SNase"/>
    <property type="match status" value="1"/>
</dbReference>
<proteinExistence type="predicted"/>
<evidence type="ECO:0000313" key="4">
    <source>
        <dbReference type="Proteomes" id="UP001161388"/>
    </source>
</evidence>
<keyword evidence="1" id="KW-0732">Signal</keyword>
<dbReference type="PROSITE" id="PS50830">
    <property type="entry name" value="TNASE_3"/>
    <property type="match status" value="1"/>
</dbReference>
<feature type="domain" description="TNase-like" evidence="2">
    <location>
        <begin position="35"/>
        <end position="129"/>
    </location>
</feature>
<comment type="caution">
    <text evidence="3">The sequence shown here is derived from an EMBL/GenBank/DDBJ whole genome shotgun (WGS) entry which is preliminary data.</text>
</comment>
<reference evidence="3" key="2">
    <citation type="submission" date="2023-01" db="EMBL/GenBank/DDBJ databases">
        <title>Draft genome sequence of Sulfitobacter pacificus strain NBRC 109915.</title>
        <authorList>
            <person name="Sun Q."/>
            <person name="Mori K."/>
        </authorList>
    </citation>
    <scope>NUCLEOTIDE SEQUENCE</scope>
    <source>
        <strain evidence="3">NBRC 109915</strain>
    </source>
</reference>
<sequence length="227" mass="25647">MLFHINGMLRFWFSLVLMLTCAAVAQAADIRGKVRVIDGDTLDVGDVRVRLHGIDAPERNQPCTTLTGQNWGCGDWVTRQVRDRYQGAEARCEATDWDGTYKRVVARCFVDGTEINRAMVAEGLAFAYRKYSLDYDLEEKAAFVADLGIHGFVMEAPARYRLTRIKGRTAQDAKCRIKGNINAKGVRIYHVPGQKYYERTGIQAAQGEQWFCSEAQARASGWRRSKL</sequence>
<feature type="signal peptide" evidence="1">
    <location>
        <begin position="1"/>
        <end position="27"/>
    </location>
</feature>
<reference evidence="3" key="1">
    <citation type="journal article" date="2014" name="Int. J. Syst. Evol. Microbiol.">
        <title>Complete genome of a new Firmicutes species belonging to the dominant human colonic microbiota ('Ruminococcus bicirculans') reveals two chromosomes and a selective capacity to utilize plant glucans.</title>
        <authorList>
            <consortium name="NISC Comparative Sequencing Program"/>
            <person name="Wegmann U."/>
            <person name="Louis P."/>
            <person name="Goesmann A."/>
            <person name="Henrissat B."/>
            <person name="Duncan S.H."/>
            <person name="Flint H.J."/>
        </authorList>
    </citation>
    <scope>NUCLEOTIDE SEQUENCE</scope>
    <source>
        <strain evidence="3">NBRC 109915</strain>
    </source>
</reference>
<organism evidence="3 4">
    <name type="scientific">Sulfitobacter pacificus</name>
    <dbReference type="NCBI Taxonomy" id="1499314"/>
    <lineage>
        <taxon>Bacteria</taxon>
        <taxon>Pseudomonadati</taxon>
        <taxon>Pseudomonadota</taxon>
        <taxon>Alphaproteobacteria</taxon>
        <taxon>Rhodobacterales</taxon>
        <taxon>Roseobacteraceae</taxon>
        <taxon>Sulfitobacter</taxon>
    </lineage>
</organism>
<dbReference type="SMART" id="SM00318">
    <property type="entry name" value="SNc"/>
    <property type="match status" value="1"/>
</dbReference>
<evidence type="ECO:0000259" key="2">
    <source>
        <dbReference type="PROSITE" id="PS50830"/>
    </source>
</evidence>
<evidence type="ECO:0000256" key="1">
    <source>
        <dbReference type="SAM" id="SignalP"/>
    </source>
</evidence>